<organism evidence="1 2">
    <name type="scientific">Halogeometricum rufum</name>
    <dbReference type="NCBI Taxonomy" id="553469"/>
    <lineage>
        <taxon>Archaea</taxon>
        <taxon>Methanobacteriati</taxon>
        <taxon>Methanobacteriota</taxon>
        <taxon>Stenosarchaea group</taxon>
        <taxon>Halobacteria</taxon>
        <taxon>Halobacteriales</taxon>
        <taxon>Haloferacaceae</taxon>
        <taxon>Halogeometricum</taxon>
    </lineage>
</organism>
<keyword evidence="2" id="KW-1185">Reference proteome</keyword>
<dbReference type="InterPro" id="IPR008949">
    <property type="entry name" value="Isoprenoid_synthase_dom_sf"/>
</dbReference>
<protein>
    <recommendedName>
        <fullName evidence="3">Terpene synthase family, metal binding domain</fullName>
    </recommendedName>
</protein>
<evidence type="ECO:0000313" key="1">
    <source>
        <dbReference type="EMBL" id="SFR74115.1"/>
    </source>
</evidence>
<dbReference type="AlphaFoldDB" id="A0A1I6J524"/>
<dbReference type="OrthoDB" id="255611at2157"/>
<dbReference type="EMBL" id="FOYT01000006">
    <property type="protein sequence ID" value="SFR74115.1"/>
    <property type="molecule type" value="Genomic_DNA"/>
</dbReference>
<gene>
    <name evidence="1" type="ORF">SAMN04487947_4060</name>
</gene>
<dbReference type="Gene3D" id="1.10.600.10">
    <property type="entry name" value="Farnesyl Diphosphate Synthase"/>
    <property type="match status" value="1"/>
</dbReference>
<sequence length="325" mass="37651">MSGRAAYQQSGGILGGNHAECIETVRKTELPQCVVELSDEYDRRVGDRDRFLWKWIHNLFDAFTLPCVPSADLEEVKTTKTVFTMYITVLDDLADHFGDEETFEQARRLPHAPESVRYDAPGVDTDILRFAEKLWTRVKGRLTDAPCYEARRDVFQFDVRQALNAMDYARVLNDNREIANLAESRHHGPFNMVMFPYAGIDLMWTPDFDETELGQLRSLLMDLQKMARIGNWVTTWERELYEDDYTAGVVVEALERDIVTTDDDPERAIAAIRENGVADRFEEEWESRYRDALGERYDIESFDVARLVRGMRTVMEHHVASYGQK</sequence>
<reference evidence="2" key="1">
    <citation type="submission" date="2016-10" db="EMBL/GenBank/DDBJ databases">
        <authorList>
            <person name="Varghese N."/>
            <person name="Submissions S."/>
        </authorList>
    </citation>
    <scope>NUCLEOTIDE SEQUENCE [LARGE SCALE GENOMIC DNA]</scope>
    <source>
        <strain evidence="2">CGMCC 1.7736</strain>
    </source>
</reference>
<dbReference type="SUPFAM" id="SSF48576">
    <property type="entry name" value="Terpenoid synthases"/>
    <property type="match status" value="1"/>
</dbReference>
<evidence type="ECO:0008006" key="3">
    <source>
        <dbReference type="Google" id="ProtNLM"/>
    </source>
</evidence>
<evidence type="ECO:0000313" key="2">
    <source>
        <dbReference type="Proteomes" id="UP000198531"/>
    </source>
</evidence>
<dbReference type="Proteomes" id="UP000198531">
    <property type="component" value="Unassembled WGS sequence"/>
</dbReference>
<accession>A0A1I6J524</accession>
<proteinExistence type="predicted"/>
<name>A0A1I6J524_9EURY</name>
<dbReference type="RefSeq" id="WP_089811096.1">
    <property type="nucleotide sequence ID" value="NZ_FOYT01000006.1"/>
</dbReference>